<proteinExistence type="inferred from homology"/>
<dbReference type="Gene3D" id="1.10.10.2840">
    <property type="entry name" value="PucR C-terminal helix-turn-helix domain"/>
    <property type="match status" value="1"/>
</dbReference>
<dbReference type="OrthoDB" id="142218at2"/>
<dbReference type="InterPro" id="IPR025736">
    <property type="entry name" value="PucR_C-HTH_dom"/>
</dbReference>
<evidence type="ECO:0000256" key="1">
    <source>
        <dbReference type="ARBA" id="ARBA00006754"/>
    </source>
</evidence>
<feature type="domain" description="Purine catabolism PurC-like" evidence="2">
    <location>
        <begin position="8"/>
        <end position="127"/>
    </location>
</feature>
<dbReference type="InterPro" id="IPR051448">
    <property type="entry name" value="CdaR-like_regulators"/>
</dbReference>
<dbReference type="EMBL" id="BCMF01000002">
    <property type="protein sequence ID" value="GAW98517.1"/>
    <property type="molecule type" value="Genomic_DNA"/>
</dbReference>
<dbReference type="Pfam" id="PF17853">
    <property type="entry name" value="GGDEF_2"/>
    <property type="match status" value="1"/>
</dbReference>
<sequence length="537" mass="61779">MTVKLSDIQSINALKDAKLIAGKNGRNKLVDNIMVLEAPDVNKWIKKNEVLISSLYGFNHLSKEAIQEFMQSLSDNACSGLIIKISRFVDEIPQTIIDGCNKFSIPLLQIPKDTSYNSILLEVMQLLFNESNRLLDRYKKINQQFIQLAIHDSSLSKITNLLSQLVQNPTCVFQLENEQIAKITPANSKLEWLTGTDCSNRQPISKHDYTNYQYYQVNINRTDKPLIMVKIPQSQQNLYLAIVQQNSELQDIDFMAIENAVNFIQMEILKQEAINQGLRTYANDMIDDLLNGKIAPEVFKNTLANFELDSDEEYRIAVVQSLSNDSIEENYFRDNPNNADRVVGLFKRYWPKAVYRIRQNRIILIISEASFSNAECRTNLQKITDQLKETNSHHEYQIGLSEQCEPSDFKHYASQALKTLQIANQLHLSGPVFSYNDLGFYRFLLQVKDPKELTSFVPESLLELHQNDSELFLTLKAYLENNQNMKVSANTLFIHPKTMSYRLNKVHKMVNIDFSDVNQIFELNVGLRILSILDANQ</sequence>
<keyword evidence="6" id="KW-1185">Reference proteome</keyword>
<evidence type="ECO:0000259" key="2">
    <source>
        <dbReference type="Pfam" id="PF07905"/>
    </source>
</evidence>
<protein>
    <submittedName>
        <fullName evidence="5">Purine transport regulator</fullName>
    </submittedName>
</protein>
<dbReference type="PANTHER" id="PTHR33744">
    <property type="entry name" value="CARBOHYDRATE DIACID REGULATOR"/>
    <property type="match status" value="1"/>
</dbReference>
<evidence type="ECO:0000259" key="3">
    <source>
        <dbReference type="Pfam" id="PF13556"/>
    </source>
</evidence>
<dbReference type="Proteomes" id="UP000198374">
    <property type="component" value="Unassembled WGS sequence"/>
</dbReference>
<accession>A0A1Z5IA57</accession>
<feature type="domain" description="PucR C-terminal helix-turn-helix" evidence="3">
    <location>
        <begin position="473"/>
        <end position="529"/>
    </location>
</feature>
<dbReference type="InterPro" id="IPR012914">
    <property type="entry name" value="PucR_dom"/>
</dbReference>
<name>A0A1Z5IA57_9LACO</name>
<gene>
    <name evidence="5" type="primary">pucR</name>
    <name evidence="5" type="ORF">IWT30_00462</name>
</gene>
<organism evidence="5 6">
    <name type="scientific">Secundilactobacillus mixtipabuli</name>
    <dbReference type="NCBI Taxonomy" id="1435342"/>
    <lineage>
        <taxon>Bacteria</taxon>
        <taxon>Bacillati</taxon>
        <taxon>Bacillota</taxon>
        <taxon>Bacilli</taxon>
        <taxon>Lactobacillales</taxon>
        <taxon>Lactobacillaceae</taxon>
        <taxon>Secundilactobacillus</taxon>
    </lineage>
</organism>
<feature type="domain" description="CdaR GGDEF-like" evidence="4">
    <location>
        <begin position="295"/>
        <end position="422"/>
    </location>
</feature>
<evidence type="ECO:0000259" key="4">
    <source>
        <dbReference type="Pfam" id="PF17853"/>
    </source>
</evidence>
<comment type="caution">
    <text evidence="5">The sequence shown here is derived from an EMBL/GenBank/DDBJ whole genome shotgun (WGS) entry which is preliminary data.</text>
</comment>
<dbReference type="AlphaFoldDB" id="A0A1Z5IA57"/>
<comment type="similarity">
    <text evidence="1">Belongs to the CdaR family.</text>
</comment>
<dbReference type="PANTHER" id="PTHR33744:SF1">
    <property type="entry name" value="DNA-BINDING TRANSCRIPTIONAL ACTIVATOR ADER"/>
    <property type="match status" value="1"/>
</dbReference>
<evidence type="ECO:0000313" key="5">
    <source>
        <dbReference type="EMBL" id="GAW98517.1"/>
    </source>
</evidence>
<reference evidence="5 6" key="1">
    <citation type="submission" date="2015-11" db="EMBL/GenBank/DDBJ databases">
        <title>Draft genome sequences of new species of the genus Lactobacillus isolated from orchardgrass silage.</title>
        <authorList>
            <person name="Tohno M."/>
            <person name="Tanizawa Y."/>
            <person name="Arita M."/>
        </authorList>
    </citation>
    <scope>NUCLEOTIDE SEQUENCE [LARGE SCALE GENOMIC DNA]</scope>
    <source>
        <strain evidence="5 6">IWT30</strain>
    </source>
</reference>
<dbReference type="InterPro" id="IPR041522">
    <property type="entry name" value="CdaR_GGDEF"/>
</dbReference>
<dbReference type="RefSeq" id="WP_089108333.1">
    <property type="nucleotide sequence ID" value="NZ_BCMF01000002.1"/>
</dbReference>
<dbReference type="Pfam" id="PF13556">
    <property type="entry name" value="HTH_30"/>
    <property type="match status" value="1"/>
</dbReference>
<evidence type="ECO:0000313" key="6">
    <source>
        <dbReference type="Proteomes" id="UP000198374"/>
    </source>
</evidence>
<dbReference type="Pfam" id="PF07905">
    <property type="entry name" value="PucR"/>
    <property type="match status" value="1"/>
</dbReference>
<dbReference type="InterPro" id="IPR042070">
    <property type="entry name" value="PucR_C-HTH_sf"/>
</dbReference>